<dbReference type="Pfam" id="PF13489">
    <property type="entry name" value="Methyltransf_23"/>
    <property type="match status" value="1"/>
</dbReference>
<dbReference type="InterPro" id="IPR029063">
    <property type="entry name" value="SAM-dependent_MTases_sf"/>
</dbReference>
<proteinExistence type="predicted"/>
<evidence type="ECO:0000313" key="1">
    <source>
        <dbReference type="EMBL" id="CUV08954.1"/>
    </source>
</evidence>
<dbReference type="AlphaFoldDB" id="A0A160VIK9"/>
<sequence>MVSAENLSLHDIVAAQDRYIEHLTSFIPEDVKTILDVGAGIGGNSSYLLNKGYKVEALSPDEHQEKVFAEKYNGEVKFHRSKFEDFEPEKQYDLVLESESACYIQIQPGWKTARKTIREGGYLLASDYFLHHNDGSGDWHIKASHNEKVYMEIGEEYGFKLLREYDQTENTMPTLDSAKAFMERYIYPTVEFSSNYMDKNYSFIMKILKKAFGKRVNEKMKQLSLLDSNEFRKYKRYMIFLFQKVS</sequence>
<accession>A0A160VIK9</accession>
<evidence type="ECO:0008006" key="2">
    <source>
        <dbReference type="Google" id="ProtNLM"/>
    </source>
</evidence>
<organism evidence="1">
    <name type="scientific">hydrothermal vent metagenome</name>
    <dbReference type="NCBI Taxonomy" id="652676"/>
    <lineage>
        <taxon>unclassified sequences</taxon>
        <taxon>metagenomes</taxon>
        <taxon>ecological metagenomes</taxon>
    </lineage>
</organism>
<dbReference type="CDD" id="cd02440">
    <property type="entry name" value="AdoMet_MTases"/>
    <property type="match status" value="1"/>
</dbReference>
<name>A0A160VIK9_9ZZZZ</name>
<reference evidence="1" key="1">
    <citation type="submission" date="2015-10" db="EMBL/GenBank/DDBJ databases">
        <authorList>
            <person name="Gilbert D.G."/>
        </authorList>
    </citation>
    <scope>NUCLEOTIDE SEQUENCE</scope>
</reference>
<dbReference type="SUPFAM" id="SSF53335">
    <property type="entry name" value="S-adenosyl-L-methionine-dependent methyltransferases"/>
    <property type="match status" value="1"/>
</dbReference>
<gene>
    <name evidence="1" type="ORF">MGWOODY_Mmi1895</name>
</gene>
<protein>
    <recommendedName>
        <fullName evidence="2">Methyltransferase type 11 domain-containing protein</fullName>
    </recommendedName>
</protein>
<dbReference type="EMBL" id="FAXC01000146">
    <property type="protein sequence ID" value="CUV08954.1"/>
    <property type="molecule type" value="Genomic_DNA"/>
</dbReference>
<dbReference type="Gene3D" id="3.40.50.150">
    <property type="entry name" value="Vaccinia Virus protein VP39"/>
    <property type="match status" value="1"/>
</dbReference>